<proteinExistence type="predicted"/>
<name>A0A8S9Z425_9TREM</name>
<protein>
    <submittedName>
        <fullName evidence="2">Uncharacterized protein</fullName>
    </submittedName>
</protein>
<evidence type="ECO:0000313" key="3">
    <source>
        <dbReference type="Proteomes" id="UP000822476"/>
    </source>
</evidence>
<accession>A0A8S9Z425</accession>
<dbReference type="EMBL" id="JTDE01000129">
    <property type="protein sequence ID" value="KAF7262225.1"/>
    <property type="molecule type" value="Genomic_DNA"/>
</dbReference>
<reference evidence="2" key="1">
    <citation type="submission" date="2019-07" db="EMBL/GenBank/DDBJ databases">
        <title>Annotation for the trematode Paragonimus miyazaki's.</title>
        <authorList>
            <person name="Choi Y.-J."/>
        </authorList>
    </citation>
    <scope>NUCLEOTIDE SEQUENCE</scope>
    <source>
        <strain evidence="2">Japan</strain>
    </source>
</reference>
<feature type="region of interest" description="Disordered" evidence="1">
    <location>
        <begin position="675"/>
        <end position="700"/>
    </location>
</feature>
<feature type="compositionally biased region" description="Basic and acidic residues" evidence="1">
    <location>
        <begin position="986"/>
        <end position="1001"/>
    </location>
</feature>
<feature type="region of interest" description="Disordered" evidence="1">
    <location>
        <begin position="146"/>
        <end position="181"/>
    </location>
</feature>
<gene>
    <name evidence="2" type="ORF">EG68_00325</name>
</gene>
<dbReference type="AlphaFoldDB" id="A0A8S9Z425"/>
<evidence type="ECO:0000313" key="2">
    <source>
        <dbReference type="EMBL" id="KAF7262225.1"/>
    </source>
</evidence>
<feature type="compositionally biased region" description="Polar residues" evidence="1">
    <location>
        <begin position="156"/>
        <end position="181"/>
    </location>
</feature>
<feature type="region of interest" description="Disordered" evidence="1">
    <location>
        <begin position="986"/>
        <end position="1006"/>
    </location>
</feature>
<comment type="caution">
    <text evidence="2">The sequence shown here is derived from an EMBL/GenBank/DDBJ whole genome shotgun (WGS) entry which is preliminary data.</text>
</comment>
<organism evidence="2 3">
    <name type="scientific">Paragonimus skrjabini miyazakii</name>
    <dbReference type="NCBI Taxonomy" id="59628"/>
    <lineage>
        <taxon>Eukaryota</taxon>
        <taxon>Metazoa</taxon>
        <taxon>Spiralia</taxon>
        <taxon>Lophotrochozoa</taxon>
        <taxon>Platyhelminthes</taxon>
        <taxon>Trematoda</taxon>
        <taxon>Digenea</taxon>
        <taxon>Plagiorchiida</taxon>
        <taxon>Troglotremata</taxon>
        <taxon>Troglotrematidae</taxon>
        <taxon>Paragonimus</taxon>
    </lineage>
</organism>
<dbReference type="OrthoDB" id="6269175at2759"/>
<feature type="region of interest" description="Disordered" evidence="1">
    <location>
        <begin position="15"/>
        <end position="42"/>
    </location>
</feature>
<sequence>MCLPKLHYHTFRLNNKNADGSAPVQKGADEQSQEERKKRTRLDWTTKKSHELPVRGKHKNSHSVDFLGASRTMLQRFRERAIEVLRLHPKSEKSFNSDQKALENEFEAVSINNAHSELITTQSCPSIPTQKPCLHMKFINSKKWATGPKPLKKTSIRTNEPSEQRLNTSSQLTHTDSFEPSSTALDSLQETEIDYSQLSSLQDQMTFHLNDRSEHSNLSSFYEDSGLASVGTVLSDCSEDLKPMHPQTHPLEQNIRTVDEHQTKLAFTAKPRANNIDQYSTYPSVASESIWNEDVQQSPDSQRIVYPHDLNERKTDSLMKLNQNVVNNHALFSENFHILRNSAGMILDSDEPHSCHEIQIEGDNLAFSHEMTGVEWDEKYTFKPCLNSTFRGKMDLPENAVFSTPESSKTIFGHIFYDPQATISEVIQSNILKFSESNIIDTLYSSLETAEINPHLSSAHELKLSLLDCYSSIQQQQDNDNVKLDNSLPSVHINKQILETSSVHDVESVIDHLKCATSIETDSQSLCTKKIELNHLKKPEEGVIESTIKPISNTNFNVNESHAGCEDQISTEFLLGGTVKVLQYPDDTLQSSLNLSKVATQVTEMQLSSAVAQNFKGTFTENKALTGNSSEDMDRFDKASISLSDPDILHGHGEQTAIMLFTSLQKDFVPVERSTSTSDHTQCKQKHSFIQSPRVTSTEEQHTFEMTPTGVSELRCENKGFVFDKVEKHIDMVNPLFQLPSDTNDDETWCWRLNTGSQLADLAQNVQLKCVSPKHRSPQSSGIGATDRVQDWTTSDYNLSYQSFPNLHDKRSTEKEPNAVAVVLPLRLSQQQQCGSVGYLNSAQSSIECLLSTTSELLKDSGVVNSTNLPSTSYESNESDSPGMNNPPSTEEITEGLVHLEITSADELGIRGDTVKATTKTVAAYINAPIGQMPHKKHMLQVHGSSQHGNLIHTVMSELKGPTTMMSQTRNTPLCLIAGEGHVFESSDGRRSATEKVEQQKTKGINTTDSQVQTAGHFPKVATDRVLVKEHSIKSPNLKTKLDKVRSTCVLQTPLLLQSVSEHQDKDLITSTSKMSGREIDKLQAPVNSGSSINRSLSEQLDQERQLAGNEDLSVGRTRSLSLQQTSRQGQPSRTGSLAVLTSVFHFATLYIPRHLYRFYLATFQTRERMLHEVADRSLNVAITWSNIQTRLRNPIYVAAIFVGVTAASDQLKRWPEVITSLAQSIVLRMMVPPFRMGISIFSQSSQTIDVISQLGSNMINTVPASRL</sequence>
<feature type="region of interest" description="Disordered" evidence="1">
    <location>
        <begin position="863"/>
        <end position="891"/>
    </location>
</feature>
<dbReference type="Proteomes" id="UP000822476">
    <property type="component" value="Unassembled WGS sequence"/>
</dbReference>
<feature type="compositionally biased region" description="Basic and acidic residues" evidence="1">
    <location>
        <begin position="27"/>
        <end position="42"/>
    </location>
</feature>
<evidence type="ECO:0000256" key="1">
    <source>
        <dbReference type="SAM" id="MobiDB-lite"/>
    </source>
</evidence>
<keyword evidence="3" id="KW-1185">Reference proteome</keyword>